<feature type="compositionally biased region" description="Polar residues" evidence="9">
    <location>
        <begin position="1242"/>
        <end position="1255"/>
    </location>
</feature>
<keyword evidence="6 10" id="KW-0472">Membrane</keyword>
<evidence type="ECO:0000259" key="13">
    <source>
        <dbReference type="PROSITE" id="PS50853"/>
    </source>
</evidence>
<dbReference type="FunFam" id="2.60.40.10:FF:000189">
    <property type="entry name" value="Neogenin isoform 3"/>
    <property type="match status" value="1"/>
</dbReference>
<dbReference type="InterPro" id="IPR007110">
    <property type="entry name" value="Ig-like_dom"/>
</dbReference>
<feature type="domain" description="Ig-like" evidence="12">
    <location>
        <begin position="432"/>
        <end position="523"/>
    </location>
</feature>
<evidence type="ECO:0000256" key="3">
    <source>
        <dbReference type="ARBA" id="ARBA00022729"/>
    </source>
</evidence>
<dbReference type="Pfam" id="PF07679">
    <property type="entry name" value="I-set"/>
    <property type="match status" value="4"/>
</dbReference>
<dbReference type="InterPro" id="IPR003961">
    <property type="entry name" value="FN3_dom"/>
</dbReference>
<feature type="region of interest" description="Disordered" evidence="9">
    <location>
        <begin position="1066"/>
        <end position="1180"/>
    </location>
</feature>
<dbReference type="SMART" id="SM00408">
    <property type="entry name" value="IGc2"/>
    <property type="match status" value="5"/>
</dbReference>
<dbReference type="Gene3D" id="2.60.40.10">
    <property type="entry name" value="Immunoglobulins"/>
    <property type="match status" value="8"/>
</dbReference>
<evidence type="ECO:0000256" key="1">
    <source>
        <dbReference type="ARBA" id="ARBA00004167"/>
    </source>
</evidence>
<dbReference type="Pfam" id="PF13927">
    <property type="entry name" value="Ig_3"/>
    <property type="match status" value="1"/>
</dbReference>
<feature type="chain" id="PRO_5042116351" evidence="11">
    <location>
        <begin position="36"/>
        <end position="1331"/>
    </location>
</feature>
<dbReference type="SUPFAM" id="SSF49265">
    <property type="entry name" value="Fibronectin type III"/>
    <property type="match status" value="2"/>
</dbReference>
<feature type="signal peptide" evidence="11">
    <location>
        <begin position="1"/>
        <end position="35"/>
    </location>
</feature>
<evidence type="ECO:0000256" key="11">
    <source>
        <dbReference type="SAM" id="SignalP"/>
    </source>
</evidence>
<dbReference type="CDD" id="cd00063">
    <property type="entry name" value="FN3"/>
    <property type="match status" value="3"/>
</dbReference>
<accession>A0AAF5PG81</accession>
<feature type="domain" description="Ig-like" evidence="12">
    <location>
        <begin position="44"/>
        <end position="139"/>
    </location>
</feature>
<dbReference type="FunFam" id="2.60.40.10:FF:002530">
    <property type="entry name" value="CBN-SAX-3 protein"/>
    <property type="match status" value="1"/>
</dbReference>
<keyword evidence="7" id="KW-1015">Disulfide bond</keyword>
<dbReference type="FunFam" id="2.60.40.10:FF:000008">
    <property type="entry name" value="roundabout homolog 2 isoform X2"/>
    <property type="match status" value="2"/>
</dbReference>
<dbReference type="SMART" id="SM00060">
    <property type="entry name" value="FN3"/>
    <property type="match status" value="3"/>
</dbReference>
<feature type="domain" description="Fibronectin type-III" evidence="13">
    <location>
        <begin position="664"/>
        <end position="771"/>
    </location>
</feature>
<dbReference type="SUPFAM" id="SSF48726">
    <property type="entry name" value="Immunoglobulin"/>
    <property type="match status" value="5"/>
</dbReference>
<keyword evidence="5 10" id="KW-1133">Transmembrane helix</keyword>
<feature type="compositionally biased region" description="Gly residues" evidence="9">
    <location>
        <begin position="1123"/>
        <end position="1137"/>
    </location>
</feature>
<evidence type="ECO:0000256" key="6">
    <source>
        <dbReference type="ARBA" id="ARBA00023136"/>
    </source>
</evidence>
<keyword evidence="4" id="KW-0677">Repeat</keyword>
<dbReference type="PANTHER" id="PTHR44170">
    <property type="entry name" value="PROTEIN SIDEKICK"/>
    <property type="match status" value="1"/>
</dbReference>
<dbReference type="PANTHER" id="PTHR44170:SF52">
    <property type="entry name" value="PROTEIN SAX-3"/>
    <property type="match status" value="1"/>
</dbReference>
<dbReference type="InterPro" id="IPR013106">
    <property type="entry name" value="Ig_V-set"/>
</dbReference>
<dbReference type="InterPro" id="IPR013098">
    <property type="entry name" value="Ig_I-set"/>
</dbReference>
<reference evidence="14" key="1">
    <citation type="submission" date="2015-03" db="EMBL/GenBank/DDBJ databases">
        <title>Wuchereria bancrofti Genome Sequencing Papua New Guinea Strain.</title>
        <authorList>
            <person name="Small S.T."/>
            <person name="Serre D."/>
            <person name="Zimmerman P.A."/>
        </authorList>
    </citation>
    <scope>NUCLEOTIDE SEQUENCE [LARGE SCALE GENOMIC DNA]</scope>
    <source>
        <strain evidence="14">pt0022</strain>
    </source>
</reference>
<reference evidence="15" key="3">
    <citation type="submission" date="2024-02" db="UniProtKB">
        <authorList>
            <consortium name="WormBaseParasite"/>
        </authorList>
    </citation>
    <scope>IDENTIFICATION</scope>
    <source>
        <strain evidence="15">pt0022</strain>
    </source>
</reference>
<evidence type="ECO:0000256" key="10">
    <source>
        <dbReference type="SAM" id="Phobius"/>
    </source>
</evidence>
<reference evidence="14" key="2">
    <citation type="journal article" date="2016" name="Mol. Ecol.">
        <title>Population genomics of the filarial nematode parasite Wuchereria bancrofti from mosquitoes.</title>
        <authorList>
            <person name="Small S.T."/>
            <person name="Reimer L.J."/>
            <person name="Tisch D.J."/>
            <person name="King C.L."/>
            <person name="Christensen B.M."/>
            <person name="Siba P.M."/>
            <person name="Kazura J.W."/>
            <person name="Serre D."/>
            <person name="Zimmerman P.A."/>
        </authorList>
    </citation>
    <scope>NUCLEOTIDE SEQUENCE</scope>
    <source>
        <strain evidence="14">pt0022</strain>
    </source>
</reference>
<dbReference type="Proteomes" id="UP000093561">
    <property type="component" value="Unassembled WGS sequence"/>
</dbReference>
<dbReference type="InterPro" id="IPR003598">
    <property type="entry name" value="Ig_sub2"/>
</dbReference>
<dbReference type="InterPro" id="IPR013783">
    <property type="entry name" value="Ig-like_fold"/>
</dbReference>
<sequence>MFCHTTTTVYNTSKYFAASIMILLSLLLSMEIVNADETTEDGMPVITEHPLDVIVAKGEPATLNCAAKGPDLQITWFKDGEPVITNNEEKNSHRLVLHTGALFLLRVNNGKGKDADSGTYYCVAKNKYGEVWSREASLKIAMLRDDFRIRPRPIQAVIGNRAVLECSPPRGFPEPVVSWRKDERDLRPQDEDGIVLHPSGNLVIEKVQRSDAGFYQCVATNMVGERISNPARLSVYEKPYFLQKPQNLTVEVGSSVLFDCRVSGDPMPSISWKKRNQQMPVGRAYIASDNRGLRIDKVQPNDAGEYICQAKNPAGSIETSALLSVHAAPSFTKTPRDVLVDSGSNAKFRCEAEGQPQPALFWSREGQQEVFFPGHISSDGRIKVTFNGDLTVTDVRPADEGNYVCAAMNLAGSSLTKAALKVTSKTLPSHPPPIIEHGHSNQTLMVGASAILPCAASGRSIPQISWLKNGEQINLEDVDFETRFKQLSSGSLQIDELKKIDTGVYTCRARNQDGESTWTASLVVEEHTNPSVTFSRMPNLSAFPSAPGKPLLQNVTEDGVDLEWAIPERSGVTSVNGYLLQYFSPEMGQTWFNVPDYISGPKYHLRNLKSSHSYVFIVRAENSEGIGPPSPMSDVIQTKSQKEQSEREMTNADMDLDTARERIASEQLIKLDEATTINATAIKLSWKRRRNEPLVEGYYIKWRAVPTTSGQKQAGASGTDSHWVNISRPNTDTYIVNGLHPFKNYEFFVIPYHKTVQGMPSNSLNGATSEASPTSPPTDVRVRMMNLTTLRISWRPPPADGINGILKGFQIIVLGSGAKYNRNITTNERAASVTLFHLIPEMTYGVKVAARSNAGVGVYHGLEAVTMNEATLREHIQLMSGISSGDRFLHIIKRPWFIATAGVLIWITFIALITFIWWRWRKSKGKAAVRLGMPFIKINDGSVHLTARDALWMDHPNFNSAQRSLLNSSINGVHCNGPPIYTQTPHQTDFYMDGQILHRDTSAHMLATMDRAQSPNHYHYAALTAGGASSLSTFYGGHQVLDDPSPYATTTLVMSNRQRWLKDHMLRAPMPPSNPVPSAPPPRFTTLGERRSPFIDSKMRSIGHHHSGSPPHTDVSYVQSSDGTGGSSNGRNKGGTLNGKRSPPKQTLLDMIPPPPPNAPPSDIQNDTHSNEIMDSPDSHLMDVNEHYDAVSDALLFENDVKHVHEKPSLANTRPSSRNRINHRNGAVGSCGGGQEDDDSQRSSLMNDNNRSAFCSSSEADEENSEEDDRIRSSSRVDRSQSPEYAAHRPSQPCMGVSASALTQSSYDGISAVRSSSRLKSMSRNCKKDLV</sequence>
<feature type="domain" description="Ig-like" evidence="12">
    <location>
        <begin position="239"/>
        <end position="324"/>
    </location>
</feature>
<keyword evidence="2 10" id="KW-0812">Transmembrane</keyword>
<evidence type="ECO:0000256" key="9">
    <source>
        <dbReference type="SAM" id="MobiDB-lite"/>
    </source>
</evidence>
<keyword evidence="3 11" id="KW-0732">Signal</keyword>
<evidence type="ECO:0000313" key="15">
    <source>
        <dbReference type="WBParaSite" id="mrna-Wban_00218"/>
    </source>
</evidence>
<dbReference type="Pfam" id="PF00041">
    <property type="entry name" value="fn3"/>
    <property type="match status" value="3"/>
</dbReference>
<dbReference type="GO" id="GO:0005886">
    <property type="term" value="C:plasma membrane"/>
    <property type="evidence" value="ECO:0007669"/>
    <property type="project" value="TreeGrafter"/>
</dbReference>
<comment type="subcellular location">
    <subcellularLocation>
        <location evidence="1">Membrane</location>
        <topology evidence="1">Single-pass membrane protein</topology>
    </subcellularLocation>
</comment>
<dbReference type="PROSITE" id="PS50853">
    <property type="entry name" value="FN3"/>
    <property type="match status" value="3"/>
</dbReference>
<dbReference type="PROSITE" id="PS50835">
    <property type="entry name" value="IG_LIKE"/>
    <property type="match status" value="5"/>
</dbReference>
<dbReference type="InterPro" id="IPR036116">
    <property type="entry name" value="FN3_sf"/>
</dbReference>
<feature type="compositionally biased region" description="Pro residues" evidence="9">
    <location>
        <begin position="1069"/>
        <end position="1083"/>
    </location>
</feature>
<feature type="region of interest" description="Disordered" evidence="9">
    <location>
        <begin position="1206"/>
        <end position="1331"/>
    </location>
</feature>
<organism evidence="14 15">
    <name type="scientific">Wuchereria bancrofti</name>
    <dbReference type="NCBI Taxonomy" id="6293"/>
    <lineage>
        <taxon>Eukaryota</taxon>
        <taxon>Metazoa</taxon>
        <taxon>Ecdysozoa</taxon>
        <taxon>Nematoda</taxon>
        <taxon>Chromadorea</taxon>
        <taxon>Rhabditida</taxon>
        <taxon>Spirurina</taxon>
        <taxon>Spiruromorpha</taxon>
        <taxon>Filarioidea</taxon>
        <taxon>Onchocercidae</taxon>
        <taxon>Wuchereria</taxon>
    </lineage>
</organism>
<dbReference type="GO" id="GO:0098609">
    <property type="term" value="P:cell-cell adhesion"/>
    <property type="evidence" value="ECO:0007669"/>
    <property type="project" value="TreeGrafter"/>
</dbReference>
<evidence type="ECO:0000256" key="2">
    <source>
        <dbReference type="ARBA" id="ARBA00022692"/>
    </source>
</evidence>
<feature type="domain" description="Fibronectin type-III" evidence="13">
    <location>
        <begin position="776"/>
        <end position="870"/>
    </location>
</feature>
<proteinExistence type="predicted"/>
<evidence type="ECO:0000256" key="4">
    <source>
        <dbReference type="ARBA" id="ARBA00022737"/>
    </source>
</evidence>
<feature type="compositionally biased region" description="Basic and acidic residues" evidence="9">
    <location>
        <begin position="1169"/>
        <end position="1180"/>
    </location>
</feature>
<feature type="transmembrane region" description="Helical" evidence="10">
    <location>
        <begin position="896"/>
        <end position="918"/>
    </location>
</feature>
<dbReference type="WBParaSite" id="mrna-Wban_00218">
    <property type="protein sequence ID" value="mrna-Wban_00218"/>
    <property type="gene ID" value="Wban_00218"/>
</dbReference>
<evidence type="ECO:0000313" key="14">
    <source>
        <dbReference type="Proteomes" id="UP000093561"/>
    </source>
</evidence>
<feature type="compositionally biased region" description="Basic and acidic residues" evidence="9">
    <location>
        <begin position="1088"/>
        <end position="1099"/>
    </location>
</feature>
<evidence type="ECO:0000259" key="12">
    <source>
        <dbReference type="PROSITE" id="PS50835"/>
    </source>
</evidence>
<evidence type="ECO:0000256" key="8">
    <source>
        <dbReference type="ARBA" id="ARBA00023319"/>
    </source>
</evidence>
<dbReference type="FunFam" id="2.60.40.10:FF:000032">
    <property type="entry name" value="palladin isoform X1"/>
    <property type="match status" value="1"/>
</dbReference>
<keyword evidence="8" id="KW-0393">Immunoglobulin domain</keyword>
<name>A0AAF5PG81_WUCBA</name>
<evidence type="ECO:0000256" key="5">
    <source>
        <dbReference type="ARBA" id="ARBA00022989"/>
    </source>
</evidence>
<dbReference type="SMART" id="SM00406">
    <property type="entry name" value="IGv"/>
    <property type="match status" value="3"/>
</dbReference>
<feature type="compositionally biased region" description="Polar residues" evidence="9">
    <location>
        <begin position="1300"/>
        <end position="1324"/>
    </location>
</feature>
<dbReference type="InterPro" id="IPR036179">
    <property type="entry name" value="Ig-like_dom_sf"/>
</dbReference>
<protein>
    <submittedName>
        <fullName evidence="15">Immunoglobulin I-set domain-containing protein</fullName>
    </submittedName>
</protein>
<feature type="compositionally biased region" description="Acidic residues" evidence="9">
    <location>
        <begin position="1259"/>
        <end position="1268"/>
    </location>
</feature>
<feature type="compositionally biased region" description="Polar residues" evidence="9">
    <location>
        <begin position="1210"/>
        <end position="1219"/>
    </location>
</feature>
<feature type="domain" description="Ig-like" evidence="12">
    <location>
        <begin position="159"/>
        <end position="234"/>
    </location>
</feature>
<evidence type="ECO:0000256" key="7">
    <source>
        <dbReference type="ARBA" id="ARBA00023157"/>
    </source>
</evidence>
<dbReference type="SMART" id="SM00409">
    <property type="entry name" value="IG"/>
    <property type="match status" value="5"/>
</dbReference>
<feature type="domain" description="Ig-like" evidence="12">
    <location>
        <begin position="329"/>
        <end position="423"/>
    </location>
</feature>
<dbReference type="GO" id="GO:0007411">
    <property type="term" value="P:axon guidance"/>
    <property type="evidence" value="ECO:0007669"/>
    <property type="project" value="TreeGrafter"/>
</dbReference>
<feature type="compositionally biased region" description="Basic and acidic residues" evidence="9">
    <location>
        <begin position="1269"/>
        <end position="1281"/>
    </location>
</feature>
<dbReference type="GO" id="GO:0030424">
    <property type="term" value="C:axon"/>
    <property type="evidence" value="ECO:0007669"/>
    <property type="project" value="TreeGrafter"/>
</dbReference>
<dbReference type="InterPro" id="IPR003599">
    <property type="entry name" value="Ig_sub"/>
</dbReference>
<feature type="domain" description="Fibronectin type-III" evidence="13">
    <location>
        <begin position="546"/>
        <end position="641"/>
    </location>
</feature>